<dbReference type="Proteomes" id="UP000789752">
    <property type="component" value="Unassembled WGS sequence"/>
</dbReference>
<keyword evidence="2" id="KW-1185">Reference proteome</keyword>
<name>A0ABM8U3H3_9BURK</name>
<reference evidence="1 2" key="1">
    <citation type="submission" date="2021-04" db="EMBL/GenBank/DDBJ databases">
        <authorList>
            <person name="Vanwijnsberghe S."/>
        </authorList>
    </citation>
    <scope>NUCLEOTIDE SEQUENCE [LARGE SCALE GENOMIC DNA]</scope>
    <source>
        <strain evidence="1 2">LMG 32171</strain>
    </source>
</reference>
<proteinExistence type="predicted"/>
<accession>A0ABM8U3H3</accession>
<gene>
    <name evidence="1" type="ORF">R54767_02430</name>
</gene>
<comment type="caution">
    <text evidence="1">The sequence shown here is derived from an EMBL/GenBank/DDBJ whole genome shotgun (WGS) entry which is preliminary data.</text>
</comment>
<evidence type="ECO:0000313" key="2">
    <source>
        <dbReference type="Proteomes" id="UP000789752"/>
    </source>
</evidence>
<organism evidence="1 2">
    <name type="scientific">Paraburkholderia gardini</name>
    <dbReference type="NCBI Taxonomy" id="2823469"/>
    <lineage>
        <taxon>Bacteria</taxon>
        <taxon>Pseudomonadati</taxon>
        <taxon>Pseudomonadota</taxon>
        <taxon>Betaproteobacteria</taxon>
        <taxon>Burkholderiales</taxon>
        <taxon>Burkholderiaceae</taxon>
        <taxon>Paraburkholderia</taxon>
    </lineage>
</organism>
<protein>
    <submittedName>
        <fullName evidence="1">Uncharacterized protein</fullName>
    </submittedName>
</protein>
<evidence type="ECO:0000313" key="1">
    <source>
        <dbReference type="EMBL" id="CAG4898722.1"/>
    </source>
</evidence>
<dbReference type="EMBL" id="CAJQYY010000012">
    <property type="protein sequence ID" value="CAG4898722.1"/>
    <property type="molecule type" value="Genomic_DNA"/>
</dbReference>
<sequence>MCRVRVFASIDNYTPTNASGQFDNAKQFAQFCEDKTGQSIMPDQAQQILLANGYRLVDVAASQGPGSNAAAMAYINQNGNGLFTATPTEYDSSFVYGNKDGSLTPEQNALPGHDAHTQIGVAAGTGVGLVASGAIAPVVATAWGLGTAYDFAGDAISHAMGLRWSLFFGC</sequence>